<dbReference type="AlphaFoldDB" id="A0AB73T729"/>
<accession>A0AB73T729</accession>
<proteinExistence type="predicted"/>
<dbReference type="Proteomes" id="UP000245412">
    <property type="component" value="Unassembled WGS sequence"/>
</dbReference>
<keyword evidence="2" id="KW-1185">Reference proteome</keyword>
<dbReference type="EMBL" id="QGGY01000003">
    <property type="protein sequence ID" value="PWJ77260.1"/>
    <property type="molecule type" value="Genomic_DNA"/>
</dbReference>
<comment type="caution">
    <text evidence="1">The sequence shown here is derived from an EMBL/GenBank/DDBJ whole genome shotgun (WGS) entry which is preliminary data.</text>
</comment>
<sequence length="60" mass="6901">MCEVAEKIYEQGIEQGLEQGEEQSKREVARNLHAMGMKDIDIARAVNVSLNKVHEWLEFV</sequence>
<organism evidence="1 2">
    <name type="scientific">Murimonas intestini</name>
    <dbReference type="NCBI Taxonomy" id="1337051"/>
    <lineage>
        <taxon>Bacteria</taxon>
        <taxon>Bacillati</taxon>
        <taxon>Bacillota</taxon>
        <taxon>Clostridia</taxon>
        <taxon>Lachnospirales</taxon>
        <taxon>Lachnospiraceae</taxon>
        <taxon>Murimonas</taxon>
    </lineage>
</organism>
<gene>
    <name evidence="1" type="ORF">C7383_103101</name>
</gene>
<evidence type="ECO:0000313" key="1">
    <source>
        <dbReference type="EMBL" id="PWJ77260.1"/>
    </source>
</evidence>
<evidence type="ECO:0000313" key="2">
    <source>
        <dbReference type="Proteomes" id="UP000245412"/>
    </source>
</evidence>
<protein>
    <submittedName>
        <fullName evidence="1">Transposase/invertase (TIGR01784 family)</fullName>
    </submittedName>
</protein>
<name>A0AB73T729_9FIRM</name>
<reference evidence="1 2" key="1">
    <citation type="submission" date="2018-05" db="EMBL/GenBank/DDBJ databases">
        <authorList>
            <person name="Goeker M."/>
            <person name="Huntemann M."/>
            <person name="Clum A."/>
            <person name="Pillay M."/>
            <person name="Palaniappan K."/>
            <person name="Varghese N."/>
            <person name="Mikhailova N."/>
            <person name="Stamatis D."/>
            <person name="Reddy T."/>
            <person name="Daum C."/>
            <person name="Shapiro N."/>
            <person name="Ivanova N."/>
            <person name="Kyrpides N."/>
            <person name="Woyke T."/>
        </authorList>
    </citation>
    <scope>NUCLEOTIDE SEQUENCE [LARGE SCALE GENOMIC DNA]</scope>
    <source>
        <strain evidence="1 2">DSM 26524</strain>
    </source>
</reference>